<dbReference type="KEGG" id="pgri:PgNI_02975"/>
<protein>
    <submittedName>
        <fullName evidence="2">Uncharacterized protein</fullName>
    </submittedName>
</protein>
<name>A0A6P8BDG7_PYRGI</name>
<sequence length="103" mass="11924">MAIHNFDVYVRPRRRQRIKPETKKGTIPTVVAIAAPRTLLNPDIFRTSTRADVPPGRVRASLDRIHPDIKRTRNRPLSYLHSRSYSKLQKKNHAIIRAHVKKG</sequence>
<dbReference type="AlphaFoldDB" id="A0A6P8BDG7"/>
<dbReference type="GeneID" id="41957942"/>
<feature type="non-terminal residue" evidence="2">
    <location>
        <position position="103"/>
    </location>
</feature>
<organism evidence="1 2">
    <name type="scientific">Pyricularia grisea</name>
    <name type="common">Crabgrass-specific blast fungus</name>
    <name type="synonym">Magnaporthe grisea</name>
    <dbReference type="NCBI Taxonomy" id="148305"/>
    <lineage>
        <taxon>Eukaryota</taxon>
        <taxon>Fungi</taxon>
        <taxon>Dikarya</taxon>
        <taxon>Ascomycota</taxon>
        <taxon>Pezizomycotina</taxon>
        <taxon>Sordariomycetes</taxon>
        <taxon>Sordariomycetidae</taxon>
        <taxon>Magnaporthales</taxon>
        <taxon>Pyriculariaceae</taxon>
        <taxon>Pyricularia</taxon>
    </lineage>
</organism>
<dbReference type="RefSeq" id="XP_030985166.1">
    <property type="nucleotide sequence ID" value="XM_031123031.1"/>
</dbReference>
<reference evidence="2" key="3">
    <citation type="submission" date="2025-08" db="UniProtKB">
        <authorList>
            <consortium name="RefSeq"/>
        </authorList>
    </citation>
    <scope>IDENTIFICATION</scope>
    <source>
        <strain evidence="2">NI907</strain>
    </source>
</reference>
<reference evidence="2" key="2">
    <citation type="submission" date="2019-10" db="EMBL/GenBank/DDBJ databases">
        <authorList>
            <consortium name="NCBI Genome Project"/>
        </authorList>
    </citation>
    <scope>NUCLEOTIDE SEQUENCE</scope>
    <source>
        <strain evidence="2">NI907</strain>
    </source>
</reference>
<keyword evidence="1" id="KW-1185">Reference proteome</keyword>
<reference evidence="2" key="1">
    <citation type="journal article" date="2019" name="Mol. Biol. Evol.">
        <title>Blast fungal genomes show frequent chromosomal changes, gene gains and losses, and effector gene turnover.</title>
        <authorList>
            <person name="Gomez Luciano L.B."/>
            <person name="Jason Tsai I."/>
            <person name="Chuma I."/>
            <person name="Tosa Y."/>
            <person name="Chen Y.H."/>
            <person name="Li J.Y."/>
            <person name="Li M.Y."/>
            <person name="Jade Lu M.Y."/>
            <person name="Nakayashiki H."/>
            <person name="Li W.H."/>
        </authorList>
    </citation>
    <scope>NUCLEOTIDE SEQUENCE</scope>
    <source>
        <strain evidence="2">NI907</strain>
    </source>
</reference>
<accession>A0A6P8BDG7</accession>
<evidence type="ECO:0000313" key="2">
    <source>
        <dbReference type="RefSeq" id="XP_030985166.1"/>
    </source>
</evidence>
<dbReference type="Proteomes" id="UP000515153">
    <property type="component" value="Unplaced"/>
</dbReference>
<evidence type="ECO:0000313" key="1">
    <source>
        <dbReference type="Proteomes" id="UP000515153"/>
    </source>
</evidence>
<gene>
    <name evidence="2" type="ORF">PgNI_02975</name>
</gene>
<proteinExistence type="predicted"/>